<protein>
    <recommendedName>
        <fullName evidence="16">Complex I-15 kDa</fullName>
    </recommendedName>
</protein>
<dbReference type="Proteomes" id="UP001177023">
    <property type="component" value="Unassembled WGS sequence"/>
</dbReference>
<evidence type="ECO:0000256" key="5">
    <source>
        <dbReference type="ARBA" id="ARBA00022448"/>
    </source>
</evidence>
<comment type="subcellular location">
    <subcellularLocation>
        <location evidence="3">Mitochondrion inner membrane</location>
        <topology evidence="3">Peripheral membrane protein</topology>
    </subcellularLocation>
    <subcellularLocation>
        <location evidence="2">Mitochondrion intermembrane space</location>
    </subcellularLocation>
</comment>
<evidence type="ECO:0000313" key="15">
    <source>
        <dbReference type="Proteomes" id="UP001177023"/>
    </source>
</evidence>
<gene>
    <name evidence="14" type="ORF">MSPICULIGERA_LOCUS11559</name>
    <name evidence="13" type="ORF">MSPICULIGERA_LOCUS843</name>
</gene>
<organism evidence="14 15">
    <name type="scientific">Mesorhabditis spiculigera</name>
    <dbReference type="NCBI Taxonomy" id="96644"/>
    <lineage>
        <taxon>Eukaryota</taxon>
        <taxon>Metazoa</taxon>
        <taxon>Ecdysozoa</taxon>
        <taxon>Nematoda</taxon>
        <taxon>Chromadorea</taxon>
        <taxon>Rhabditida</taxon>
        <taxon>Rhabditina</taxon>
        <taxon>Rhabditomorpha</taxon>
        <taxon>Rhabditoidea</taxon>
        <taxon>Rhabditidae</taxon>
        <taxon>Mesorhabditinae</taxon>
        <taxon>Mesorhabditis</taxon>
    </lineage>
</organism>
<evidence type="ECO:0000256" key="12">
    <source>
        <dbReference type="PIRSR" id="PIRSR619342-50"/>
    </source>
</evidence>
<name>A0AA36FZX9_9BILA</name>
<evidence type="ECO:0000256" key="1">
    <source>
        <dbReference type="ARBA" id="ARBA00003195"/>
    </source>
</evidence>
<evidence type="ECO:0000256" key="4">
    <source>
        <dbReference type="ARBA" id="ARBA00007372"/>
    </source>
</evidence>
<comment type="similarity">
    <text evidence="4">Belongs to the complex I NDUFS5 subunit family.</text>
</comment>
<evidence type="ECO:0000256" key="8">
    <source>
        <dbReference type="ARBA" id="ARBA00022982"/>
    </source>
</evidence>
<evidence type="ECO:0000256" key="3">
    <source>
        <dbReference type="ARBA" id="ARBA00004637"/>
    </source>
</evidence>
<evidence type="ECO:0000256" key="6">
    <source>
        <dbReference type="ARBA" id="ARBA00022660"/>
    </source>
</evidence>
<evidence type="ECO:0000256" key="10">
    <source>
        <dbReference type="ARBA" id="ARBA00023136"/>
    </source>
</evidence>
<evidence type="ECO:0000313" key="14">
    <source>
        <dbReference type="EMBL" id="CAJ0573191.1"/>
    </source>
</evidence>
<reference evidence="14" key="1">
    <citation type="submission" date="2023-06" db="EMBL/GenBank/DDBJ databases">
        <authorList>
            <person name="Delattre M."/>
        </authorList>
    </citation>
    <scope>NUCLEOTIDE SEQUENCE</scope>
    <source>
        <strain evidence="14">AF72</strain>
    </source>
</reference>
<dbReference type="Pfam" id="PF10200">
    <property type="entry name" value="Ndufs5"/>
    <property type="match status" value="1"/>
</dbReference>
<dbReference type="PANTHER" id="PTHR21268:SF2">
    <property type="entry name" value="NADH DEHYDROGENASE [UBIQUINONE] IRON-SULFUR PROTEIN 5"/>
    <property type="match status" value="1"/>
</dbReference>
<evidence type="ECO:0000256" key="9">
    <source>
        <dbReference type="ARBA" id="ARBA00023128"/>
    </source>
</evidence>
<accession>A0AA36FZX9</accession>
<keyword evidence="15" id="KW-1185">Reference proteome</keyword>
<dbReference type="EMBL" id="CATQJA010000209">
    <property type="protein sequence ID" value="CAJ0558106.1"/>
    <property type="molecule type" value="Genomic_DNA"/>
</dbReference>
<comment type="function">
    <text evidence="1">Accessory subunit of the mitochondrial membrane respiratory chain NADH dehydrogenase (Complex I), that is believed not to be involved in catalysis. Complex I functions in the transfer of electrons from NADH to the respiratory chain. The immediate electron acceptor for the enzyme is believed to be ubiquinone.</text>
</comment>
<feature type="disulfide bond" evidence="12">
    <location>
        <begin position="47"/>
        <end position="60"/>
    </location>
</feature>
<evidence type="ECO:0000256" key="11">
    <source>
        <dbReference type="ARBA" id="ARBA00023157"/>
    </source>
</evidence>
<dbReference type="PANTHER" id="PTHR21268">
    <property type="entry name" value="NADH DEHYDROGENASE [UBIQUINONE] IRON-SULFUR PROTEIN 5"/>
    <property type="match status" value="1"/>
</dbReference>
<dbReference type="InterPro" id="IPR019342">
    <property type="entry name" value="NADH_UbQ_OxRdtase_FeS-su5"/>
</dbReference>
<keyword evidence="7" id="KW-0999">Mitochondrion inner membrane</keyword>
<evidence type="ECO:0000256" key="7">
    <source>
        <dbReference type="ARBA" id="ARBA00022792"/>
    </source>
</evidence>
<keyword evidence="9" id="KW-0496">Mitochondrion</keyword>
<keyword evidence="11 12" id="KW-1015">Disulfide bond</keyword>
<keyword evidence="6" id="KW-0679">Respiratory chain</keyword>
<proteinExistence type="inferred from homology"/>
<keyword evidence="5" id="KW-0813">Transport</keyword>
<keyword evidence="8" id="KW-0249">Electron transport</keyword>
<evidence type="ECO:0000256" key="2">
    <source>
        <dbReference type="ARBA" id="ARBA00004569"/>
    </source>
</evidence>
<feature type="disulfide bond" evidence="12">
    <location>
        <begin position="37"/>
        <end position="70"/>
    </location>
</feature>
<evidence type="ECO:0000313" key="13">
    <source>
        <dbReference type="EMBL" id="CAJ0558106.1"/>
    </source>
</evidence>
<dbReference type="GO" id="GO:0005743">
    <property type="term" value="C:mitochondrial inner membrane"/>
    <property type="evidence" value="ECO:0007669"/>
    <property type="project" value="UniProtKB-SubCell"/>
</dbReference>
<dbReference type="GO" id="GO:0005758">
    <property type="term" value="C:mitochondrial intermembrane space"/>
    <property type="evidence" value="ECO:0007669"/>
    <property type="project" value="UniProtKB-SubCell"/>
</dbReference>
<comment type="caution">
    <text evidence="14">The sequence shown here is derived from an EMBL/GenBank/DDBJ whole genome shotgun (WGS) entry which is preliminary data.</text>
</comment>
<dbReference type="AlphaFoldDB" id="A0AA36FZX9"/>
<sequence length="121" mass="14203">MASGNRVPEGYSTLTPIVQTPISDVLSMPLSQQGRNCGFFEGQFWRCMEAYGAKLGRKYCDLENRDYRECMTNEKQVKRAEAIRAQREKLYREGKLDKAYEENHPQPGQLHPDYFQWSRIY</sequence>
<feature type="non-terminal residue" evidence="14">
    <location>
        <position position="121"/>
    </location>
</feature>
<evidence type="ECO:0008006" key="16">
    <source>
        <dbReference type="Google" id="ProtNLM"/>
    </source>
</evidence>
<keyword evidence="10" id="KW-0472">Membrane</keyword>
<dbReference type="EMBL" id="CATQJA010002615">
    <property type="protein sequence ID" value="CAJ0573191.1"/>
    <property type="molecule type" value="Genomic_DNA"/>
</dbReference>